<gene>
    <name evidence="1" type="ORF">GBG19_00340</name>
</gene>
<protein>
    <submittedName>
        <fullName evidence="1">Uncharacterized protein</fullName>
    </submittedName>
</protein>
<reference evidence="1 2" key="1">
    <citation type="submission" date="2019-10" db="EMBL/GenBank/DDBJ databases">
        <title>Poseidonibacter ostreae sp. nov., isolated from the gut of the Ostrea denselamellosa.</title>
        <authorList>
            <person name="Choi A."/>
        </authorList>
    </citation>
    <scope>NUCLEOTIDE SEQUENCE [LARGE SCALE GENOMIC DNA]</scope>
    <source>
        <strain evidence="1 2">SJOD-M-33</strain>
    </source>
</reference>
<sequence>MKILTKLGLVNPRIEVVTDNSNIPKTGLNKDAKKNSLVPKGQEGNVKIILICDNAFSTPRITRRFSYFERVFQDFLVLSAHEGIFDKFKKVLIEEEGEQKGTQNVKAQLVNFLEMMFVSFLEENENAIQENFDSLSKDSFPKILWKKAKTLNIIQTQESDIQNGFLIFIVIGENVAEKKKNLHNDKEIQSIIENIAYKNELQTSSLNAYSFVASDADLIRANIPLAIKDKISKGYAKVTLIPTNDYTKANKGKIVYVNKLYSFSNQNEK</sequence>
<accession>A0A6L4WWS2</accession>
<evidence type="ECO:0000313" key="2">
    <source>
        <dbReference type="Proteomes" id="UP000472839"/>
    </source>
</evidence>
<dbReference type="Proteomes" id="UP000472839">
    <property type="component" value="Unassembled WGS sequence"/>
</dbReference>
<organism evidence="1 2">
    <name type="scientific">Poseidonibacter ostreae</name>
    <dbReference type="NCBI Taxonomy" id="2654171"/>
    <lineage>
        <taxon>Bacteria</taxon>
        <taxon>Pseudomonadati</taxon>
        <taxon>Campylobacterota</taxon>
        <taxon>Epsilonproteobacteria</taxon>
        <taxon>Campylobacterales</taxon>
        <taxon>Arcobacteraceae</taxon>
        <taxon>Poseidonibacter</taxon>
    </lineage>
</organism>
<proteinExistence type="predicted"/>
<dbReference type="EMBL" id="WFKK01000001">
    <property type="protein sequence ID" value="KAB7891317.1"/>
    <property type="molecule type" value="Genomic_DNA"/>
</dbReference>
<evidence type="ECO:0000313" key="1">
    <source>
        <dbReference type="EMBL" id="KAB7891317.1"/>
    </source>
</evidence>
<dbReference type="AlphaFoldDB" id="A0A6L4WWS2"/>
<comment type="caution">
    <text evidence="1">The sequence shown here is derived from an EMBL/GenBank/DDBJ whole genome shotgun (WGS) entry which is preliminary data.</text>
</comment>
<dbReference type="RefSeq" id="WP_152279419.1">
    <property type="nucleotide sequence ID" value="NZ_WFKK01000001.1"/>
</dbReference>
<name>A0A6L4WWS2_9BACT</name>